<dbReference type="SUPFAM" id="SSF48498">
    <property type="entry name" value="Tetracyclin repressor-like, C-terminal domain"/>
    <property type="match status" value="1"/>
</dbReference>
<dbReference type="PROSITE" id="PS01081">
    <property type="entry name" value="HTH_TETR_1"/>
    <property type="match status" value="1"/>
</dbReference>
<evidence type="ECO:0000313" key="6">
    <source>
        <dbReference type="EMBL" id="QCT18258.1"/>
    </source>
</evidence>
<keyword evidence="2 4" id="KW-0238">DNA-binding</keyword>
<dbReference type="EMBL" id="CP040428">
    <property type="protein sequence ID" value="QCT18258.1"/>
    <property type="molecule type" value="Genomic_DNA"/>
</dbReference>
<reference evidence="6 7" key="1">
    <citation type="submission" date="2019-05" db="EMBL/GenBank/DDBJ databases">
        <title>Complete genome sequence of Izhakiella calystegiae KSNA2, an endophyte isolated from beach morning glory (Calystegia soldanella).</title>
        <authorList>
            <person name="Jiang L."/>
            <person name="Jeong J.C."/>
            <person name="Kim C.Y."/>
            <person name="Kim D.H."/>
            <person name="Kim S.W."/>
            <person name="Lee j."/>
        </authorList>
    </citation>
    <scope>NUCLEOTIDE SEQUENCE [LARGE SCALE GENOMIC DNA]</scope>
    <source>
        <strain evidence="6 7">KSNA2</strain>
    </source>
</reference>
<evidence type="ECO:0000256" key="1">
    <source>
        <dbReference type="ARBA" id="ARBA00023015"/>
    </source>
</evidence>
<dbReference type="SUPFAM" id="SSF46689">
    <property type="entry name" value="Homeodomain-like"/>
    <property type="match status" value="1"/>
</dbReference>
<name>A0A4P8YF49_9ENTR</name>
<dbReference type="Proteomes" id="UP000302163">
    <property type="component" value="Chromosome"/>
</dbReference>
<feature type="domain" description="HTH tetR-type" evidence="5">
    <location>
        <begin position="14"/>
        <end position="74"/>
    </location>
</feature>
<sequence length="200" mass="21947">MGQSQVKERGRPREFDTDSALDQAMLVFRNRGYHAATIGDLSTAMGLTSGSIYKAFKDKRNLFIQVFARYLSQRSAALQARLAPFASGRERIAEWLRFYLESAADLEGQRGCLVVGSTVESQALDEELAGLARQAVMRNRAFIGEMIREGQRDGSIAAGIDPALTADLLLCLTLGMRVMGKVTEIRDGNAAIAQIMKLLD</sequence>
<evidence type="ECO:0000313" key="7">
    <source>
        <dbReference type="Proteomes" id="UP000302163"/>
    </source>
</evidence>
<dbReference type="OrthoDB" id="270177at2"/>
<evidence type="ECO:0000256" key="2">
    <source>
        <dbReference type="ARBA" id="ARBA00023125"/>
    </source>
</evidence>
<dbReference type="Gene3D" id="1.10.10.60">
    <property type="entry name" value="Homeodomain-like"/>
    <property type="match status" value="1"/>
</dbReference>
<dbReference type="InterPro" id="IPR009057">
    <property type="entry name" value="Homeodomain-like_sf"/>
</dbReference>
<dbReference type="PANTHER" id="PTHR47506">
    <property type="entry name" value="TRANSCRIPTIONAL REGULATORY PROTEIN"/>
    <property type="match status" value="1"/>
</dbReference>
<dbReference type="Pfam" id="PF00440">
    <property type="entry name" value="TetR_N"/>
    <property type="match status" value="1"/>
</dbReference>
<evidence type="ECO:0000256" key="4">
    <source>
        <dbReference type="PROSITE-ProRule" id="PRU00335"/>
    </source>
</evidence>
<dbReference type="GO" id="GO:0003677">
    <property type="term" value="F:DNA binding"/>
    <property type="evidence" value="ECO:0007669"/>
    <property type="project" value="UniProtKB-UniRule"/>
</dbReference>
<gene>
    <name evidence="6" type="ORF">FEM41_00650</name>
</gene>
<dbReference type="KEGG" id="izh:FEM41_00650"/>
<evidence type="ECO:0000259" key="5">
    <source>
        <dbReference type="PROSITE" id="PS50977"/>
    </source>
</evidence>
<dbReference type="PANTHER" id="PTHR47506:SF10">
    <property type="entry name" value="TRANSCRIPTIONAL REGULATORY PROTEIN"/>
    <property type="match status" value="1"/>
</dbReference>
<proteinExistence type="predicted"/>
<evidence type="ECO:0000256" key="3">
    <source>
        <dbReference type="ARBA" id="ARBA00023163"/>
    </source>
</evidence>
<protein>
    <submittedName>
        <fullName evidence="6">TetR/AcrR family transcriptional regulator</fullName>
    </submittedName>
</protein>
<keyword evidence="7" id="KW-1185">Reference proteome</keyword>
<dbReference type="InterPro" id="IPR023772">
    <property type="entry name" value="DNA-bd_HTH_TetR-type_CS"/>
</dbReference>
<dbReference type="InterPro" id="IPR001647">
    <property type="entry name" value="HTH_TetR"/>
</dbReference>
<dbReference type="InterPro" id="IPR011075">
    <property type="entry name" value="TetR_C"/>
</dbReference>
<keyword evidence="1" id="KW-0805">Transcription regulation</keyword>
<dbReference type="PROSITE" id="PS50977">
    <property type="entry name" value="HTH_TETR_2"/>
    <property type="match status" value="1"/>
</dbReference>
<keyword evidence="3" id="KW-0804">Transcription</keyword>
<dbReference type="InterPro" id="IPR036271">
    <property type="entry name" value="Tet_transcr_reg_TetR-rel_C_sf"/>
</dbReference>
<dbReference type="AlphaFoldDB" id="A0A4P8YF49"/>
<dbReference type="RefSeq" id="WP_138093329.1">
    <property type="nucleotide sequence ID" value="NZ_CP040428.1"/>
</dbReference>
<feature type="DNA-binding region" description="H-T-H motif" evidence="4">
    <location>
        <begin position="37"/>
        <end position="56"/>
    </location>
</feature>
<accession>A0A4P8YF49</accession>
<dbReference type="Gene3D" id="1.10.357.10">
    <property type="entry name" value="Tetracycline Repressor, domain 2"/>
    <property type="match status" value="1"/>
</dbReference>
<organism evidence="6 7">
    <name type="scientific">Jejubacter calystegiae</name>
    <dbReference type="NCBI Taxonomy" id="2579935"/>
    <lineage>
        <taxon>Bacteria</taxon>
        <taxon>Pseudomonadati</taxon>
        <taxon>Pseudomonadota</taxon>
        <taxon>Gammaproteobacteria</taxon>
        <taxon>Enterobacterales</taxon>
        <taxon>Enterobacteriaceae</taxon>
        <taxon>Jejubacter</taxon>
    </lineage>
</organism>
<dbReference type="Pfam" id="PF16925">
    <property type="entry name" value="TetR_C_13"/>
    <property type="match status" value="1"/>
</dbReference>